<gene>
    <name evidence="1" type="ORF">HYC85_029657</name>
</gene>
<dbReference type="AlphaFoldDB" id="A0A7J7G2L0"/>
<name>A0A7J7G2L0_CAMSI</name>
<proteinExistence type="predicted"/>
<evidence type="ECO:0008006" key="3">
    <source>
        <dbReference type="Google" id="ProtNLM"/>
    </source>
</evidence>
<dbReference type="InterPro" id="IPR001611">
    <property type="entry name" value="Leu-rich_rpt"/>
</dbReference>
<sequence>MGWHSAYIPLGDPLFSLFYALLQLGVTAHQWPAVPYRWLAPPSFLAGSVPSLAGKWSAVASHGWQATDALPSMFLLCLLAKLMSSMTLTMYWVIGPQEPISATGLESRAADADKSPALRLQSMGLAGTISPHIGNFSFLRRLDLRNNSFHGNRLVGRIPNELTTLPLLRILFLRSNNLPGTLSPSFGNLSNLEGGWIPPTLLNISTLEWVLLSMNSLSGNLPPNTGLWLPNLEILDVQLNKLSGKIPLYLSNCSKLSELAQSFNHFTGPVPRIFGHLGILERFSLENNKLTLEQGSSSISFLIDMTNYSSLIYLVIVGNPLGGIIPESIGNLSSNLQYLMHLDAK</sequence>
<organism evidence="1 2">
    <name type="scientific">Camellia sinensis</name>
    <name type="common">Tea plant</name>
    <name type="synonym">Thea sinensis</name>
    <dbReference type="NCBI Taxonomy" id="4442"/>
    <lineage>
        <taxon>Eukaryota</taxon>
        <taxon>Viridiplantae</taxon>
        <taxon>Streptophyta</taxon>
        <taxon>Embryophyta</taxon>
        <taxon>Tracheophyta</taxon>
        <taxon>Spermatophyta</taxon>
        <taxon>Magnoliopsida</taxon>
        <taxon>eudicotyledons</taxon>
        <taxon>Gunneridae</taxon>
        <taxon>Pentapetalae</taxon>
        <taxon>asterids</taxon>
        <taxon>Ericales</taxon>
        <taxon>Theaceae</taxon>
        <taxon>Camellia</taxon>
    </lineage>
</organism>
<reference evidence="1 2" key="2">
    <citation type="submission" date="2020-07" db="EMBL/GenBank/DDBJ databases">
        <title>Genome assembly of wild tea tree DASZ reveals pedigree and selection history of tea varieties.</title>
        <authorList>
            <person name="Zhang W."/>
        </authorList>
    </citation>
    <scope>NUCLEOTIDE SEQUENCE [LARGE SCALE GENOMIC DNA]</scope>
    <source>
        <strain evidence="2">cv. G240</strain>
        <tissue evidence="1">Leaf</tissue>
    </source>
</reference>
<dbReference type="SUPFAM" id="SSF52058">
    <property type="entry name" value="L domain-like"/>
    <property type="match status" value="1"/>
</dbReference>
<accession>A0A7J7G2L0</accession>
<dbReference type="PANTHER" id="PTHR48064">
    <property type="entry name" value="OS01G0750400 PROTEIN"/>
    <property type="match status" value="1"/>
</dbReference>
<keyword evidence="2" id="KW-1185">Reference proteome</keyword>
<dbReference type="InterPro" id="IPR032675">
    <property type="entry name" value="LRR_dom_sf"/>
</dbReference>
<evidence type="ECO:0000313" key="1">
    <source>
        <dbReference type="EMBL" id="KAF5933486.1"/>
    </source>
</evidence>
<protein>
    <recommendedName>
        <fullName evidence="3">Leucine-rich repeat-containing N-terminal plant-type domain-containing protein</fullName>
    </recommendedName>
</protein>
<dbReference type="PANTHER" id="PTHR48064:SF6">
    <property type="entry name" value="RECEPTOR-LIKE PROTEIN KINASE 2"/>
    <property type="match status" value="1"/>
</dbReference>
<dbReference type="Proteomes" id="UP000593564">
    <property type="component" value="Unassembled WGS sequence"/>
</dbReference>
<evidence type="ECO:0000313" key="2">
    <source>
        <dbReference type="Proteomes" id="UP000593564"/>
    </source>
</evidence>
<dbReference type="Pfam" id="PF00560">
    <property type="entry name" value="LRR_1"/>
    <property type="match status" value="3"/>
</dbReference>
<dbReference type="InterPro" id="IPR053038">
    <property type="entry name" value="RLP_Defense"/>
</dbReference>
<comment type="caution">
    <text evidence="1">The sequence shown here is derived from an EMBL/GenBank/DDBJ whole genome shotgun (WGS) entry which is preliminary data.</text>
</comment>
<reference evidence="2" key="1">
    <citation type="journal article" date="2020" name="Nat. Commun.">
        <title>Genome assembly of wild tea tree DASZ reveals pedigree and selection history of tea varieties.</title>
        <authorList>
            <person name="Zhang W."/>
            <person name="Zhang Y."/>
            <person name="Qiu H."/>
            <person name="Guo Y."/>
            <person name="Wan H."/>
            <person name="Zhang X."/>
            <person name="Scossa F."/>
            <person name="Alseekh S."/>
            <person name="Zhang Q."/>
            <person name="Wang P."/>
            <person name="Xu L."/>
            <person name="Schmidt M.H."/>
            <person name="Jia X."/>
            <person name="Li D."/>
            <person name="Zhu A."/>
            <person name="Guo F."/>
            <person name="Chen W."/>
            <person name="Ni D."/>
            <person name="Usadel B."/>
            <person name="Fernie A.R."/>
            <person name="Wen W."/>
        </authorList>
    </citation>
    <scope>NUCLEOTIDE SEQUENCE [LARGE SCALE GENOMIC DNA]</scope>
    <source>
        <strain evidence="2">cv. G240</strain>
    </source>
</reference>
<dbReference type="EMBL" id="JACBKZ010000014">
    <property type="protein sequence ID" value="KAF5933486.1"/>
    <property type="molecule type" value="Genomic_DNA"/>
</dbReference>
<dbReference type="Gene3D" id="3.80.10.10">
    <property type="entry name" value="Ribonuclease Inhibitor"/>
    <property type="match status" value="2"/>
</dbReference>